<accession>A0A1D9PSA5</accession>
<dbReference type="EMBL" id="CP017814">
    <property type="protein sequence ID" value="APA05402.1"/>
    <property type="molecule type" value="Genomic_DNA"/>
</dbReference>
<sequence length="548" mass="61821">MDTASSREHSTTSLMKYILHIVRSEVLGSTKPETRQDIANDFITIHYGVDENDVLSVMSQMVRERILLFPHGHAGLSRKNKHGSLLEMSPICTIHPRCDVDKYRVDEACTEHPYKYLLDPHSPAGIEYRVRNAITRESRSERSGNFADDMAIVIRLTAGPNLSKSPRSDMPELMLSQAAGLLKDQVREFSGELQAARENMGIESASNVAPRNSFHDIESSSEDHSRLDPWPDAPALPDTPRSLPTGKAGYFPKIIEITRALTRLNSKMARTGEKPVGTTYVEQRKQRLHLTREKDPQIFRWTHRHKINQAQVPQNMSTARIQTTKFVVSEENPTITPATSPSHSLNASNGYQLKQAVIGTSDRRSYVEAEYSDSRGKRTRLARSAADNQAAAVTRQRKVSKDTARYAAEAQFKELETERNAQKETIDKMSEELHKQRKIAATQQEILEHLIKENKRHFELTSHESLNSTSKTLSASHDDCENEIVRLNVSSERLKNSSDAAKAVADQQAIDLEAVRQRLHVLEDHDLGAEDDVQRRATRLRDQINGGE</sequence>
<gene>
    <name evidence="2" type="ORF">sscle_01g001720</name>
</gene>
<evidence type="ECO:0000313" key="2">
    <source>
        <dbReference type="EMBL" id="APA05402.1"/>
    </source>
</evidence>
<dbReference type="Proteomes" id="UP000177798">
    <property type="component" value="Chromosome 1"/>
</dbReference>
<dbReference type="VEuPathDB" id="FungiDB:sscle_01g001720"/>
<proteinExistence type="predicted"/>
<reference evidence="3" key="1">
    <citation type="journal article" date="2017" name="Genome Biol. Evol.">
        <title>The complete genome sequence of the phytopathogenic fungus Sclerotinia sclerotiorum reveals insights into the genome architecture of broad host range pathogens.</title>
        <authorList>
            <person name="Derbyshire M."/>
            <person name="Denton-Giles M."/>
            <person name="Hegedus D."/>
            <person name="Seifbarghy S."/>
            <person name="Rollins J."/>
            <person name="van Kan J."/>
            <person name="Seidl M.F."/>
            <person name="Faino L."/>
            <person name="Mbengue M."/>
            <person name="Navaud O."/>
            <person name="Raffaele S."/>
            <person name="Hammond-Kosack K."/>
            <person name="Heard S."/>
            <person name="Oliver R."/>
        </authorList>
    </citation>
    <scope>NUCLEOTIDE SEQUENCE [LARGE SCALE GENOMIC DNA]</scope>
    <source>
        <strain evidence="3">ATCC 18683 / 1980 / Ss-1</strain>
    </source>
</reference>
<dbReference type="OrthoDB" id="3559634at2759"/>
<dbReference type="AlphaFoldDB" id="A0A1D9PSA5"/>
<evidence type="ECO:0000256" key="1">
    <source>
        <dbReference type="SAM" id="MobiDB-lite"/>
    </source>
</evidence>
<protein>
    <submittedName>
        <fullName evidence="2">Uncharacterized protein</fullName>
    </submittedName>
</protein>
<feature type="compositionally biased region" description="Low complexity" evidence="1">
    <location>
        <begin position="230"/>
        <end position="240"/>
    </location>
</feature>
<feature type="compositionally biased region" description="Basic and acidic residues" evidence="1">
    <location>
        <begin position="213"/>
        <end position="229"/>
    </location>
</feature>
<organism evidence="2 3">
    <name type="scientific">Sclerotinia sclerotiorum (strain ATCC 18683 / 1980 / Ss-1)</name>
    <name type="common">White mold</name>
    <name type="synonym">Whetzelinia sclerotiorum</name>
    <dbReference type="NCBI Taxonomy" id="665079"/>
    <lineage>
        <taxon>Eukaryota</taxon>
        <taxon>Fungi</taxon>
        <taxon>Dikarya</taxon>
        <taxon>Ascomycota</taxon>
        <taxon>Pezizomycotina</taxon>
        <taxon>Leotiomycetes</taxon>
        <taxon>Helotiales</taxon>
        <taxon>Sclerotiniaceae</taxon>
        <taxon>Sclerotinia</taxon>
    </lineage>
</organism>
<name>A0A1D9PSA5_SCLS1</name>
<evidence type="ECO:0000313" key="3">
    <source>
        <dbReference type="Proteomes" id="UP000177798"/>
    </source>
</evidence>
<feature type="region of interest" description="Disordered" evidence="1">
    <location>
        <begin position="201"/>
        <end position="247"/>
    </location>
</feature>